<evidence type="ECO:0000313" key="2">
    <source>
        <dbReference type="Proteomes" id="UP000821845"/>
    </source>
</evidence>
<protein>
    <submittedName>
        <fullName evidence="1">Uncharacterized protein</fullName>
    </submittedName>
</protein>
<proteinExistence type="predicted"/>
<dbReference type="Proteomes" id="UP000821845">
    <property type="component" value="Chromosome 11"/>
</dbReference>
<evidence type="ECO:0000313" key="1">
    <source>
        <dbReference type="EMBL" id="KAH6941540.1"/>
    </source>
</evidence>
<reference evidence="1" key="1">
    <citation type="submission" date="2020-05" db="EMBL/GenBank/DDBJ databases">
        <title>Large-scale comparative analyses of tick genomes elucidate their genetic diversity and vector capacities.</title>
        <authorList>
            <person name="Jia N."/>
            <person name="Wang J."/>
            <person name="Shi W."/>
            <person name="Du L."/>
            <person name="Sun Y."/>
            <person name="Zhan W."/>
            <person name="Jiang J."/>
            <person name="Wang Q."/>
            <person name="Zhang B."/>
            <person name="Ji P."/>
            <person name="Sakyi L.B."/>
            <person name="Cui X."/>
            <person name="Yuan T."/>
            <person name="Jiang B."/>
            <person name="Yang W."/>
            <person name="Lam T.T.-Y."/>
            <person name="Chang Q."/>
            <person name="Ding S."/>
            <person name="Wang X."/>
            <person name="Zhu J."/>
            <person name="Ruan X."/>
            <person name="Zhao L."/>
            <person name="Wei J."/>
            <person name="Que T."/>
            <person name="Du C."/>
            <person name="Cheng J."/>
            <person name="Dai P."/>
            <person name="Han X."/>
            <person name="Huang E."/>
            <person name="Gao Y."/>
            <person name="Liu J."/>
            <person name="Shao H."/>
            <person name="Ye R."/>
            <person name="Li L."/>
            <person name="Wei W."/>
            <person name="Wang X."/>
            <person name="Wang C."/>
            <person name="Yang T."/>
            <person name="Huo Q."/>
            <person name="Li W."/>
            <person name="Guo W."/>
            <person name="Chen H."/>
            <person name="Zhou L."/>
            <person name="Ni X."/>
            <person name="Tian J."/>
            <person name="Zhou Y."/>
            <person name="Sheng Y."/>
            <person name="Liu T."/>
            <person name="Pan Y."/>
            <person name="Xia L."/>
            <person name="Li J."/>
            <person name="Zhao F."/>
            <person name="Cao W."/>
        </authorList>
    </citation>
    <scope>NUCLEOTIDE SEQUENCE</scope>
    <source>
        <strain evidence="1">Hyas-2018</strain>
    </source>
</reference>
<gene>
    <name evidence="1" type="ORF">HPB50_019495</name>
</gene>
<keyword evidence="2" id="KW-1185">Reference proteome</keyword>
<sequence>MGPKAIRRASRVALCWWRGWRPSRRAQLRLLPVTEGRSPKERRWRREYGMSRGGKGNLPKHDLREAGQITGEVAVDDPATDEEAHRSVRESARATERTSPTHDSPRSNSNR</sequence>
<dbReference type="EMBL" id="CM023491">
    <property type="protein sequence ID" value="KAH6941540.1"/>
    <property type="molecule type" value="Genomic_DNA"/>
</dbReference>
<organism evidence="1 2">
    <name type="scientific">Hyalomma asiaticum</name>
    <name type="common">Tick</name>
    <dbReference type="NCBI Taxonomy" id="266040"/>
    <lineage>
        <taxon>Eukaryota</taxon>
        <taxon>Metazoa</taxon>
        <taxon>Ecdysozoa</taxon>
        <taxon>Arthropoda</taxon>
        <taxon>Chelicerata</taxon>
        <taxon>Arachnida</taxon>
        <taxon>Acari</taxon>
        <taxon>Parasitiformes</taxon>
        <taxon>Ixodida</taxon>
        <taxon>Ixodoidea</taxon>
        <taxon>Ixodidae</taxon>
        <taxon>Hyalomminae</taxon>
        <taxon>Hyalomma</taxon>
    </lineage>
</organism>
<name>A0ACB7T3L8_HYAAI</name>
<comment type="caution">
    <text evidence="1">The sequence shown here is derived from an EMBL/GenBank/DDBJ whole genome shotgun (WGS) entry which is preliminary data.</text>
</comment>
<accession>A0ACB7T3L8</accession>